<reference evidence="2 3" key="1">
    <citation type="journal article" date="2024" name="Ann. Entomol. Soc. Am.">
        <title>Genomic analyses of the southern and eastern yellowjacket wasps (Hymenoptera: Vespidae) reveal evolutionary signatures of social life.</title>
        <authorList>
            <person name="Catto M.A."/>
            <person name="Caine P.B."/>
            <person name="Orr S.E."/>
            <person name="Hunt B.G."/>
            <person name="Goodisman M.A.D."/>
        </authorList>
    </citation>
    <scope>NUCLEOTIDE SEQUENCE [LARGE SCALE GENOMIC DNA]</scope>
    <source>
        <strain evidence="2">233</strain>
        <tissue evidence="2">Head and thorax</tissue>
    </source>
</reference>
<accession>A0ABD2BLR4</accession>
<feature type="compositionally biased region" description="Acidic residues" evidence="1">
    <location>
        <begin position="7"/>
        <end position="35"/>
    </location>
</feature>
<dbReference type="AlphaFoldDB" id="A0ABD2BLR4"/>
<comment type="caution">
    <text evidence="2">The sequence shown here is derived from an EMBL/GenBank/DDBJ whole genome shotgun (WGS) entry which is preliminary data.</text>
</comment>
<evidence type="ECO:0000256" key="1">
    <source>
        <dbReference type="SAM" id="MobiDB-lite"/>
    </source>
</evidence>
<dbReference type="EMBL" id="JAUDFV010000074">
    <property type="protein sequence ID" value="KAL2733721.1"/>
    <property type="molecule type" value="Genomic_DNA"/>
</dbReference>
<keyword evidence="3" id="KW-1185">Reference proteome</keyword>
<proteinExistence type="predicted"/>
<feature type="region of interest" description="Disordered" evidence="1">
    <location>
        <begin position="1"/>
        <end position="38"/>
    </location>
</feature>
<organism evidence="2 3">
    <name type="scientific">Vespula squamosa</name>
    <name type="common">Southern yellow jacket</name>
    <name type="synonym">Wasp</name>
    <dbReference type="NCBI Taxonomy" id="30214"/>
    <lineage>
        <taxon>Eukaryota</taxon>
        <taxon>Metazoa</taxon>
        <taxon>Ecdysozoa</taxon>
        <taxon>Arthropoda</taxon>
        <taxon>Hexapoda</taxon>
        <taxon>Insecta</taxon>
        <taxon>Pterygota</taxon>
        <taxon>Neoptera</taxon>
        <taxon>Endopterygota</taxon>
        <taxon>Hymenoptera</taxon>
        <taxon>Apocrita</taxon>
        <taxon>Aculeata</taxon>
        <taxon>Vespoidea</taxon>
        <taxon>Vespidae</taxon>
        <taxon>Vespinae</taxon>
        <taxon>Vespula</taxon>
    </lineage>
</organism>
<sequence>MNQIKGEDEDEDEDEDENEDVDVDDDDDDDDDEVADNVGDIVDLPVGLPLFSCIPQQHRILVDDGKPGLCNNNPIASSSVGCVDSRASGYRDILRFLTLG</sequence>
<evidence type="ECO:0000313" key="3">
    <source>
        <dbReference type="Proteomes" id="UP001607302"/>
    </source>
</evidence>
<evidence type="ECO:0000313" key="2">
    <source>
        <dbReference type="EMBL" id="KAL2733721.1"/>
    </source>
</evidence>
<dbReference type="Proteomes" id="UP001607302">
    <property type="component" value="Unassembled WGS sequence"/>
</dbReference>
<gene>
    <name evidence="2" type="ORF">V1478_003419</name>
</gene>
<protein>
    <submittedName>
        <fullName evidence="2">Uncharacterized protein</fullName>
    </submittedName>
</protein>
<name>A0ABD2BLR4_VESSQ</name>